<dbReference type="PANTHER" id="PTHR11717:SF31">
    <property type="entry name" value="LOW MOLECULAR WEIGHT PROTEIN-TYROSINE-PHOSPHATASE ETP-RELATED"/>
    <property type="match status" value="1"/>
</dbReference>
<dbReference type="SMART" id="SM00226">
    <property type="entry name" value="LMWPc"/>
    <property type="match status" value="1"/>
</dbReference>
<dbReference type="GO" id="GO:0004725">
    <property type="term" value="F:protein tyrosine phosphatase activity"/>
    <property type="evidence" value="ECO:0007669"/>
    <property type="project" value="TreeGrafter"/>
</dbReference>
<dbReference type="EMBL" id="JACCBW010000001">
    <property type="protein sequence ID" value="NYE35875.1"/>
    <property type="molecule type" value="Genomic_DNA"/>
</dbReference>
<keyword evidence="3" id="KW-1185">Reference proteome</keyword>
<sequence length="180" mass="19220">MPDPLEVLFVCTANICRSPAMELLARDLAGDAERSGVVFASSGTHARDGHRINADMLPTLPPAVAEGAGAFRSRHLTTELLDGADLVLTAESVHRQHILDDHPQLHRKVFTLGQFEATIADLPDLGGRDLVNAAGHRRAPSSAAHDVADPYRRGKAAAEKATGTITAMLRVVVPRLVGDR</sequence>
<evidence type="ECO:0000259" key="1">
    <source>
        <dbReference type="SMART" id="SM00226"/>
    </source>
</evidence>
<evidence type="ECO:0000313" key="2">
    <source>
        <dbReference type="EMBL" id="NYE35875.1"/>
    </source>
</evidence>
<dbReference type="PANTHER" id="PTHR11717">
    <property type="entry name" value="LOW MOLECULAR WEIGHT PROTEIN TYROSINE PHOSPHATASE"/>
    <property type="match status" value="1"/>
</dbReference>
<feature type="domain" description="Phosphotyrosine protein phosphatase I" evidence="1">
    <location>
        <begin position="5"/>
        <end position="175"/>
    </location>
</feature>
<dbReference type="Pfam" id="PF01451">
    <property type="entry name" value="LMWPc"/>
    <property type="match status" value="1"/>
</dbReference>
<reference evidence="2 3" key="1">
    <citation type="submission" date="2020-07" db="EMBL/GenBank/DDBJ databases">
        <authorList>
            <person name="Partida-Martinez L."/>
            <person name="Huntemann M."/>
            <person name="Clum A."/>
            <person name="Wang J."/>
            <person name="Palaniappan K."/>
            <person name="Ritter S."/>
            <person name="Chen I.-M."/>
            <person name="Stamatis D."/>
            <person name="Reddy T."/>
            <person name="O'Malley R."/>
            <person name="Daum C."/>
            <person name="Shapiro N."/>
            <person name="Ivanova N."/>
            <person name="Kyrpides N."/>
            <person name="Woyke T."/>
        </authorList>
    </citation>
    <scope>NUCLEOTIDE SEQUENCE [LARGE SCALE GENOMIC DNA]</scope>
    <source>
        <strain evidence="2 3">AT2.17</strain>
    </source>
</reference>
<accession>A0A7Y9KQR9</accession>
<dbReference type="Proteomes" id="UP000549911">
    <property type="component" value="Unassembled WGS sequence"/>
</dbReference>
<comment type="caution">
    <text evidence="2">The sequence shown here is derived from an EMBL/GenBank/DDBJ whole genome shotgun (WGS) entry which is preliminary data.</text>
</comment>
<dbReference type="SUPFAM" id="SSF52788">
    <property type="entry name" value="Phosphotyrosine protein phosphatases I"/>
    <property type="match status" value="1"/>
</dbReference>
<evidence type="ECO:0000313" key="3">
    <source>
        <dbReference type="Proteomes" id="UP000549911"/>
    </source>
</evidence>
<name>A0A7Y9KQR9_9ACTN</name>
<dbReference type="InterPro" id="IPR050438">
    <property type="entry name" value="LMW_PTPase"/>
</dbReference>
<dbReference type="AlphaFoldDB" id="A0A7Y9KQR9"/>
<proteinExistence type="predicted"/>
<organism evidence="2 3">
    <name type="scientific">Nocardioides cavernae</name>
    <dbReference type="NCBI Taxonomy" id="1921566"/>
    <lineage>
        <taxon>Bacteria</taxon>
        <taxon>Bacillati</taxon>
        <taxon>Actinomycetota</taxon>
        <taxon>Actinomycetes</taxon>
        <taxon>Propionibacteriales</taxon>
        <taxon>Nocardioidaceae</taxon>
        <taxon>Nocardioides</taxon>
    </lineage>
</organism>
<reference evidence="2 3" key="2">
    <citation type="submission" date="2020-08" db="EMBL/GenBank/DDBJ databases">
        <title>The Agave Microbiome: Exploring the role of microbial communities in plant adaptations to desert environments.</title>
        <authorList>
            <person name="Partida-Martinez L.P."/>
        </authorList>
    </citation>
    <scope>NUCLEOTIDE SEQUENCE [LARGE SCALE GENOMIC DNA]</scope>
    <source>
        <strain evidence="2 3">AT2.17</strain>
    </source>
</reference>
<protein>
    <submittedName>
        <fullName evidence="2">Protein-tyrosine-phosphatase</fullName>
    </submittedName>
</protein>
<dbReference type="InterPro" id="IPR023485">
    <property type="entry name" value="Ptyr_pPase"/>
</dbReference>
<dbReference type="InterPro" id="IPR036196">
    <property type="entry name" value="Ptyr_pPase_sf"/>
</dbReference>
<gene>
    <name evidence="2" type="ORF">F4692_000979</name>
</gene>
<dbReference type="Gene3D" id="3.40.50.2300">
    <property type="match status" value="1"/>
</dbReference>
<dbReference type="RefSeq" id="WP_179618478.1">
    <property type="nucleotide sequence ID" value="NZ_JACCBW010000001.1"/>
</dbReference>